<feature type="signal peptide" evidence="2">
    <location>
        <begin position="1"/>
        <end position="18"/>
    </location>
</feature>
<keyword evidence="4" id="KW-1185">Reference proteome</keyword>
<organism evidence="3 4">
    <name type="scientific">Kockovaella imperatae</name>
    <dbReference type="NCBI Taxonomy" id="4999"/>
    <lineage>
        <taxon>Eukaryota</taxon>
        <taxon>Fungi</taxon>
        <taxon>Dikarya</taxon>
        <taxon>Basidiomycota</taxon>
        <taxon>Agaricomycotina</taxon>
        <taxon>Tremellomycetes</taxon>
        <taxon>Tremellales</taxon>
        <taxon>Cuniculitremaceae</taxon>
        <taxon>Kockovaella</taxon>
    </lineage>
</organism>
<name>A0A1Y1UAQ8_9TREE</name>
<gene>
    <name evidence="3" type="ORF">BD324DRAFT_633921</name>
</gene>
<evidence type="ECO:0000256" key="1">
    <source>
        <dbReference type="SAM" id="MobiDB-lite"/>
    </source>
</evidence>
<dbReference type="AlphaFoldDB" id="A0A1Y1UAQ8"/>
<accession>A0A1Y1UAQ8</accession>
<feature type="compositionally biased region" description="Gly residues" evidence="1">
    <location>
        <begin position="85"/>
        <end position="105"/>
    </location>
</feature>
<comment type="caution">
    <text evidence="3">The sequence shown here is derived from an EMBL/GenBank/DDBJ whole genome shotgun (WGS) entry which is preliminary data.</text>
</comment>
<evidence type="ECO:0000313" key="3">
    <source>
        <dbReference type="EMBL" id="ORX35109.1"/>
    </source>
</evidence>
<dbReference type="EMBL" id="NBSH01000012">
    <property type="protein sequence ID" value="ORX35109.1"/>
    <property type="molecule type" value="Genomic_DNA"/>
</dbReference>
<feature type="region of interest" description="Disordered" evidence="1">
    <location>
        <begin position="80"/>
        <end position="111"/>
    </location>
</feature>
<dbReference type="RefSeq" id="XP_021869325.1">
    <property type="nucleotide sequence ID" value="XM_022016678.1"/>
</dbReference>
<proteinExistence type="predicted"/>
<protein>
    <submittedName>
        <fullName evidence="3">Uncharacterized protein</fullName>
    </submittedName>
</protein>
<dbReference type="GeneID" id="33558487"/>
<dbReference type="InParanoid" id="A0A1Y1UAQ8"/>
<evidence type="ECO:0000313" key="4">
    <source>
        <dbReference type="Proteomes" id="UP000193218"/>
    </source>
</evidence>
<sequence length="122" mass="11994">MRVSTIALTAILVTSAQAAVLVERDTCSNGVKICGGGSVSCSGRQCTACNGDKCCTVTGPSDNSCNQATPCVDFSTCTIPSSSGSGSGSGSGSSSGSGSGSGSSSGSGSNWNFWEWLQSLGW</sequence>
<evidence type="ECO:0000256" key="2">
    <source>
        <dbReference type="SAM" id="SignalP"/>
    </source>
</evidence>
<reference evidence="3 4" key="1">
    <citation type="submission" date="2017-03" db="EMBL/GenBank/DDBJ databases">
        <title>Widespread Adenine N6-methylation of Active Genes in Fungi.</title>
        <authorList>
            <consortium name="DOE Joint Genome Institute"/>
            <person name="Mondo S.J."/>
            <person name="Dannebaum R.O."/>
            <person name="Kuo R.C."/>
            <person name="Louie K.B."/>
            <person name="Bewick A.J."/>
            <person name="Labutti K."/>
            <person name="Haridas S."/>
            <person name="Kuo A."/>
            <person name="Salamov A."/>
            <person name="Ahrendt S.R."/>
            <person name="Lau R."/>
            <person name="Bowen B.P."/>
            <person name="Lipzen A."/>
            <person name="Sullivan W."/>
            <person name="Andreopoulos W.B."/>
            <person name="Clum A."/>
            <person name="Lindquist E."/>
            <person name="Daum C."/>
            <person name="Northen T.R."/>
            <person name="Ramamoorthy G."/>
            <person name="Schmitz R.J."/>
            <person name="Gryganskyi A."/>
            <person name="Culley D."/>
            <person name="Magnuson J."/>
            <person name="James T.Y."/>
            <person name="O'Malley M.A."/>
            <person name="Stajich J.E."/>
            <person name="Spatafora J.W."/>
            <person name="Visel A."/>
            <person name="Grigoriev I.V."/>
        </authorList>
    </citation>
    <scope>NUCLEOTIDE SEQUENCE [LARGE SCALE GENOMIC DNA]</scope>
    <source>
        <strain evidence="3 4">NRRL Y-17943</strain>
    </source>
</reference>
<keyword evidence="2" id="KW-0732">Signal</keyword>
<dbReference type="Proteomes" id="UP000193218">
    <property type="component" value="Unassembled WGS sequence"/>
</dbReference>
<feature type="chain" id="PRO_5013299380" evidence="2">
    <location>
        <begin position="19"/>
        <end position="122"/>
    </location>
</feature>